<feature type="compositionally biased region" description="Polar residues" evidence="10">
    <location>
        <begin position="1"/>
        <end position="21"/>
    </location>
</feature>
<dbReference type="CDD" id="cd16449">
    <property type="entry name" value="RING-HC"/>
    <property type="match status" value="1"/>
</dbReference>
<reference evidence="12" key="2">
    <citation type="submission" date="2025-09" db="UniProtKB">
        <authorList>
            <consortium name="Ensembl"/>
        </authorList>
    </citation>
    <scope>IDENTIFICATION</scope>
</reference>
<feature type="compositionally biased region" description="Polar residues" evidence="10">
    <location>
        <begin position="96"/>
        <end position="109"/>
    </location>
</feature>
<feature type="compositionally biased region" description="Polar residues" evidence="10">
    <location>
        <begin position="33"/>
        <end position="46"/>
    </location>
</feature>
<dbReference type="InterPro" id="IPR001841">
    <property type="entry name" value="Znf_RING"/>
</dbReference>
<dbReference type="GeneTree" id="ENSGT00940000154578"/>
<keyword evidence="4 9" id="KW-0808">Transferase</keyword>
<dbReference type="Pfam" id="PF13920">
    <property type="entry name" value="zf-C3HC4_3"/>
    <property type="match status" value="1"/>
</dbReference>
<dbReference type="SMART" id="SM00184">
    <property type="entry name" value="RING"/>
    <property type="match status" value="1"/>
</dbReference>
<dbReference type="PROSITE" id="PS00518">
    <property type="entry name" value="ZF_RING_1"/>
    <property type="match status" value="1"/>
</dbReference>
<dbReference type="InterPro" id="IPR039399">
    <property type="entry name" value="Deltex_C_sf"/>
</dbReference>
<dbReference type="PROSITE" id="PS50089">
    <property type="entry name" value="ZF_RING_2"/>
    <property type="match status" value="1"/>
</dbReference>
<evidence type="ECO:0000313" key="13">
    <source>
        <dbReference type="Proteomes" id="UP000694546"/>
    </source>
</evidence>
<evidence type="ECO:0000256" key="5">
    <source>
        <dbReference type="ARBA" id="ARBA00022723"/>
    </source>
</evidence>
<dbReference type="InterPro" id="IPR039396">
    <property type="entry name" value="Deltex_C"/>
</dbReference>
<dbReference type="SUPFAM" id="SSF57850">
    <property type="entry name" value="RING/U-box"/>
    <property type="match status" value="1"/>
</dbReference>
<protein>
    <recommendedName>
        <fullName evidence="9">E3 ubiquitin-protein ligase</fullName>
        <ecNumber evidence="9">2.3.2.27</ecNumber>
    </recommendedName>
</protein>
<keyword evidence="6 8" id="KW-0863">Zinc-finger</keyword>
<keyword evidence="7 9" id="KW-0862">Zinc</keyword>
<evidence type="ECO:0000256" key="8">
    <source>
        <dbReference type="PROSITE-ProRule" id="PRU00175"/>
    </source>
</evidence>
<evidence type="ECO:0000256" key="2">
    <source>
        <dbReference type="ARBA" id="ARBA00004906"/>
    </source>
</evidence>
<keyword evidence="5 9" id="KW-0479">Metal-binding</keyword>
<evidence type="ECO:0000313" key="12">
    <source>
        <dbReference type="Ensembl" id="ENSGMOP00000035752.1"/>
    </source>
</evidence>
<comment type="pathway">
    <text evidence="2 9">Protein modification; protein ubiquitination.</text>
</comment>
<organism evidence="12 13">
    <name type="scientific">Gadus morhua</name>
    <name type="common">Atlantic cod</name>
    <dbReference type="NCBI Taxonomy" id="8049"/>
    <lineage>
        <taxon>Eukaryota</taxon>
        <taxon>Metazoa</taxon>
        <taxon>Chordata</taxon>
        <taxon>Craniata</taxon>
        <taxon>Vertebrata</taxon>
        <taxon>Euteleostomi</taxon>
        <taxon>Actinopterygii</taxon>
        <taxon>Neopterygii</taxon>
        <taxon>Teleostei</taxon>
        <taxon>Neoteleostei</taxon>
        <taxon>Acanthomorphata</taxon>
        <taxon>Zeiogadaria</taxon>
        <taxon>Gadariae</taxon>
        <taxon>Gadiformes</taxon>
        <taxon>Gadoidei</taxon>
        <taxon>Gadidae</taxon>
        <taxon>Gadus</taxon>
    </lineage>
</organism>
<keyword evidence="13" id="KW-1185">Reference proteome</keyword>
<feature type="region of interest" description="Disordered" evidence="10">
    <location>
        <begin position="540"/>
        <end position="566"/>
    </location>
</feature>
<reference evidence="12" key="1">
    <citation type="submission" date="2025-08" db="UniProtKB">
        <authorList>
            <consortium name="Ensembl"/>
        </authorList>
    </citation>
    <scope>IDENTIFICATION</scope>
</reference>
<evidence type="ECO:0000256" key="9">
    <source>
        <dbReference type="RuleBase" id="RU367105"/>
    </source>
</evidence>
<feature type="compositionally biased region" description="Polar residues" evidence="10">
    <location>
        <begin position="58"/>
        <end position="82"/>
    </location>
</feature>
<dbReference type="Gene3D" id="3.30.390.130">
    <property type="match status" value="1"/>
</dbReference>
<comment type="similarity">
    <text evidence="3 9">Belongs to the Deltex family.</text>
</comment>
<feature type="domain" description="RING-type" evidence="11">
    <location>
        <begin position="571"/>
        <end position="610"/>
    </location>
</feature>
<evidence type="ECO:0000256" key="6">
    <source>
        <dbReference type="ARBA" id="ARBA00022771"/>
    </source>
</evidence>
<sequence>MNTHSDQSTGSKTSSQDSETNAEAVPKGENNSDDQSTGSKTSSQDSEQPDAEEVANGRDNSNVMNTHSDQSTGSKTSSQDSETNAEEVPKGKNNSDDQSTGSKTSSQDSEQPDAEEVANGTPPKKDTTVATVHLKVVWPEGEPPPKWEKELQKALQSWFNKNPKNRVTTECSKLTGQMDGSVRLEITPATGQEDLFTDDTQLTLKDQTTASVRRLNGGGSARVHHYTHPSWLIPSAPPEPVSCTVLLAHFWYVNQVYREKMKRIEEKNGVHIQKDVKVSFNGDTSAGADPVKALSEFTDLVQSCLGDSTCYSYCHEPGQVDWEKALQLIQQGREKLTLTVSPHEVEVCGPMKSLKTFETISKMKKKILNTPVPGPSSAGEAQGRSQRVSMNFRDPLLSSGLAIDPVHWVVITTLFKTKLAELENRFGVKFCYTTDKVKARAEMSKDAVTMESHALRALLCLYQRVTTSVLSCSLQSQSESQSLVGQRLAGIHGVVPDICGDQWRIIGLPEDLRRAVDHIESDLGRPVFREEDRQRIGHRRYGVDSSGGSDMAGGEPPVRGAPAAEEEEDKCPVCMDQFTNRTTLPCNHALCTECLENLVRKMGPTCPICKANFGEITGDQPDGSMTYETQRTSLPGFWRYGHLLIKYEIPSGKQTVLIIILYQSIKIHGYVSCICINAQIIFLTFLITTPPPLYPKARHPNPGRPYHGTQRSAYLPDNREGREVLRLLQRAFDKKLIFTVGTSRTSGSEDQVTWNDIHHKTSIGGGPTSFGYPDPDYLRRVKEELKAKGIE</sequence>
<evidence type="ECO:0000256" key="1">
    <source>
        <dbReference type="ARBA" id="ARBA00000900"/>
    </source>
</evidence>
<proteinExistence type="inferred from homology"/>
<dbReference type="InterPro" id="IPR039398">
    <property type="entry name" value="Deltex_fam"/>
</dbReference>
<dbReference type="GO" id="GO:0005737">
    <property type="term" value="C:cytoplasm"/>
    <property type="evidence" value="ECO:0007669"/>
    <property type="project" value="UniProtKB-SubCell"/>
</dbReference>
<dbReference type="CDD" id="cd09633">
    <property type="entry name" value="Deltex_C"/>
    <property type="match status" value="1"/>
</dbReference>
<dbReference type="EC" id="2.3.2.27" evidence="9"/>
<dbReference type="GO" id="GO:0008270">
    <property type="term" value="F:zinc ion binding"/>
    <property type="evidence" value="ECO:0007669"/>
    <property type="project" value="UniProtKB-KW"/>
</dbReference>
<dbReference type="Proteomes" id="UP000694546">
    <property type="component" value="Chromosome 13"/>
</dbReference>
<comment type="catalytic activity">
    <reaction evidence="1 9">
        <text>S-ubiquitinyl-[E2 ubiquitin-conjugating enzyme]-L-cysteine + [acceptor protein]-L-lysine = [E2 ubiquitin-conjugating enzyme]-L-cysteine + N(6)-ubiquitinyl-[acceptor protein]-L-lysine.</text>
        <dbReference type="EC" id="2.3.2.27"/>
    </reaction>
</comment>
<dbReference type="GO" id="GO:0061630">
    <property type="term" value="F:ubiquitin protein ligase activity"/>
    <property type="evidence" value="ECO:0007669"/>
    <property type="project" value="UniProtKB-UniRule"/>
</dbReference>
<keyword evidence="9" id="KW-0963">Cytoplasm</keyword>
<dbReference type="InterPro" id="IPR013083">
    <property type="entry name" value="Znf_RING/FYVE/PHD"/>
</dbReference>
<dbReference type="GO" id="GO:0016567">
    <property type="term" value="P:protein ubiquitination"/>
    <property type="evidence" value="ECO:0007669"/>
    <property type="project" value="UniProtKB-UniRule"/>
</dbReference>
<dbReference type="Pfam" id="PF18102">
    <property type="entry name" value="DTC"/>
    <property type="match status" value="2"/>
</dbReference>
<evidence type="ECO:0000256" key="10">
    <source>
        <dbReference type="SAM" id="MobiDB-lite"/>
    </source>
</evidence>
<feature type="region of interest" description="Disordered" evidence="10">
    <location>
        <begin position="1"/>
        <end position="130"/>
    </location>
</feature>
<evidence type="ECO:0000256" key="7">
    <source>
        <dbReference type="ARBA" id="ARBA00022833"/>
    </source>
</evidence>
<name>A0A8C5ARY2_GADMO</name>
<dbReference type="Ensembl" id="ENSGMOT00000068383.1">
    <property type="protein sequence ID" value="ENSGMOP00000035752.1"/>
    <property type="gene ID" value="ENSGMOG00000026220.1"/>
</dbReference>
<dbReference type="InterPro" id="IPR017907">
    <property type="entry name" value="Znf_RING_CS"/>
</dbReference>
<evidence type="ECO:0000259" key="11">
    <source>
        <dbReference type="PROSITE" id="PS50089"/>
    </source>
</evidence>
<evidence type="ECO:0000256" key="3">
    <source>
        <dbReference type="ARBA" id="ARBA00009413"/>
    </source>
</evidence>
<dbReference type="PANTHER" id="PTHR12622">
    <property type="entry name" value="DELTEX-RELATED"/>
    <property type="match status" value="1"/>
</dbReference>
<dbReference type="Gene3D" id="3.30.40.10">
    <property type="entry name" value="Zinc/RING finger domain, C3HC4 (zinc finger)"/>
    <property type="match status" value="1"/>
</dbReference>
<accession>A0A8C5ARY2</accession>
<comment type="subcellular location">
    <subcellularLocation>
        <location evidence="9">Cytoplasm</location>
    </subcellularLocation>
</comment>
<dbReference type="OMA" id="MTVCGPQ"/>
<dbReference type="AlphaFoldDB" id="A0A8C5ARY2"/>
<dbReference type="UniPathway" id="UPA00143"/>
<dbReference type="GO" id="GO:0007219">
    <property type="term" value="P:Notch signaling pathway"/>
    <property type="evidence" value="ECO:0007669"/>
    <property type="project" value="InterPro"/>
</dbReference>
<evidence type="ECO:0000256" key="4">
    <source>
        <dbReference type="ARBA" id="ARBA00022679"/>
    </source>
</evidence>